<dbReference type="Gene3D" id="1.10.287.70">
    <property type="match status" value="1"/>
</dbReference>
<dbReference type="InterPro" id="IPR000595">
    <property type="entry name" value="cNMP-bd_dom"/>
</dbReference>
<dbReference type="EMBL" id="JABMIG020000004">
    <property type="protein sequence ID" value="KAL3805148.1"/>
    <property type="molecule type" value="Genomic_DNA"/>
</dbReference>
<feature type="transmembrane region" description="Helical" evidence="8">
    <location>
        <begin position="236"/>
        <end position="258"/>
    </location>
</feature>
<evidence type="ECO:0000256" key="1">
    <source>
        <dbReference type="ARBA" id="ARBA00004141"/>
    </source>
</evidence>
<dbReference type="PANTHER" id="PTHR45689:SF13">
    <property type="entry name" value="CYCLIC NUCLEOTIDE-BINDING DOMAIN-CONTAINING PROTEIN"/>
    <property type="match status" value="1"/>
</dbReference>
<dbReference type="InterPro" id="IPR014710">
    <property type="entry name" value="RmlC-like_jellyroll"/>
</dbReference>
<dbReference type="InterPro" id="IPR051413">
    <property type="entry name" value="K/Na_HCN_channel"/>
</dbReference>
<name>A0ABD3QY71_9STRA</name>
<feature type="compositionally biased region" description="Polar residues" evidence="7">
    <location>
        <begin position="1"/>
        <end position="10"/>
    </location>
</feature>
<feature type="domain" description="Cyclic nucleotide-binding" evidence="9">
    <location>
        <begin position="428"/>
        <end position="551"/>
    </location>
</feature>
<dbReference type="CDD" id="cd00038">
    <property type="entry name" value="CAP_ED"/>
    <property type="match status" value="1"/>
</dbReference>
<dbReference type="InterPro" id="IPR018490">
    <property type="entry name" value="cNMP-bd_dom_sf"/>
</dbReference>
<feature type="transmembrane region" description="Helical" evidence="8">
    <location>
        <begin position="320"/>
        <end position="340"/>
    </location>
</feature>
<feature type="transmembrane region" description="Helical" evidence="8">
    <location>
        <begin position="103"/>
        <end position="124"/>
    </location>
</feature>
<evidence type="ECO:0000256" key="3">
    <source>
        <dbReference type="ARBA" id="ARBA00022692"/>
    </source>
</evidence>
<dbReference type="PANTHER" id="PTHR45689">
    <property type="entry name" value="I[[H]] CHANNEL, ISOFORM E"/>
    <property type="match status" value="1"/>
</dbReference>
<evidence type="ECO:0000256" key="5">
    <source>
        <dbReference type="ARBA" id="ARBA00023065"/>
    </source>
</evidence>
<dbReference type="Pfam" id="PF00520">
    <property type="entry name" value="Ion_trans"/>
    <property type="match status" value="1"/>
</dbReference>
<dbReference type="SUPFAM" id="SSF81324">
    <property type="entry name" value="Voltage-gated potassium channels"/>
    <property type="match status" value="1"/>
</dbReference>
<protein>
    <recommendedName>
        <fullName evidence="9">Cyclic nucleotide-binding domain-containing protein</fullName>
    </recommendedName>
</protein>
<dbReference type="Gene3D" id="1.10.287.630">
    <property type="entry name" value="Helix hairpin bin"/>
    <property type="match status" value="1"/>
</dbReference>
<dbReference type="GO" id="GO:0016020">
    <property type="term" value="C:membrane"/>
    <property type="evidence" value="ECO:0007669"/>
    <property type="project" value="UniProtKB-SubCell"/>
</dbReference>
<dbReference type="AlphaFoldDB" id="A0ABD3QY71"/>
<evidence type="ECO:0000313" key="11">
    <source>
        <dbReference type="Proteomes" id="UP001516023"/>
    </source>
</evidence>
<dbReference type="InterPro" id="IPR018488">
    <property type="entry name" value="cNMP-bd_CS"/>
</dbReference>
<feature type="compositionally biased region" description="Low complexity" evidence="7">
    <location>
        <begin position="596"/>
        <end position="606"/>
    </location>
</feature>
<keyword evidence="3 8" id="KW-0812">Transmembrane</keyword>
<evidence type="ECO:0000256" key="2">
    <source>
        <dbReference type="ARBA" id="ARBA00022448"/>
    </source>
</evidence>
<keyword evidence="6 8" id="KW-0472">Membrane</keyword>
<dbReference type="SUPFAM" id="SSF51206">
    <property type="entry name" value="cAMP-binding domain-like"/>
    <property type="match status" value="1"/>
</dbReference>
<feature type="region of interest" description="Disordered" evidence="7">
    <location>
        <begin position="1"/>
        <end position="23"/>
    </location>
</feature>
<gene>
    <name evidence="10" type="ORF">HJC23_003376</name>
</gene>
<proteinExistence type="predicted"/>
<reference evidence="10 11" key="1">
    <citation type="journal article" date="2020" name="G3 (Bethesda)">
        <title>Improved Reference Genome for Cyclotella cryptica CCMP332, a Model for Cell Wall Morphogenesis, Salinity Adaptation, and Lipid Production in Diatoms (Bacillariophyta).</title>
        <authorList>
            <person name="Roberts W.R."/>
            <person name="Downey K.M."/>
            <person name="Ruck E.C."/>
            <person name="Traller J.C."/>
            <person name="Alverson A.J."/>
        </authorList>
    </citation>
    <scope>NUCLEOTIDE SEQUENCE [LARGE SCALE GENOMIC DNA]</scope>
    <source>
        <strain evidence="10 11">CCMP332</strain>
    </source>
</reference>
<feature type="region of interest" description="Disordered" evidence="7">
    <location>
        <begin position="587"/>
        <end position="606"/>
    </location>
</feature>
<evidence type="ECO:0000256" key="7">
    <source>
        <dbReference type="SAM" id="MobiDB-lite"/>
    </source>
</evidence>
<dbReference type="SMART" id="SM00100">
    <property type="entry name" value="cNMP"/>
    <property type="match status" value="1"/>
</dbReference>
<feature type="transmembrane region" description="Helical" evidence="8">
    <location>
        <begin position="136"/>
        <end position="153"/>
    </location>
</feature>
<dbReference type="InterPro" id="IPR005821">
    <property type="entry name" value="Ion_trans_dom"/>
</dbReference>
<comment type="caution">
    <text evidence="10">The sequence shown here is derived from an EMBL/GenBank/DDBJ whole genome shotgun (WGS) entry which is preliminary data.</text>
</comment>
<keyword evidence="5" id="KW-0406">Ion transport</keyword>
<dbReference type="Pfam" id="PF00027">
    <property type="entry name" value="cNMP_binding"/>
    <property type="match status" value="1"/>
</dbReference>
<evidence type="ECO:0000256" key="4">
    <source>
        <dbReference type="ARBA" id="ARBA00022989"/>
    </source>
</evidence>
<feature type="transmembrane region" description="Helical" evidence="8">
    <location>
        <begin position="279"/>
        <end position="300"/>
    </location>
</feature>
<keyword evidence="2" id="KW-0813">Transport</keyword>
<evidence type="ECO:0000256" key="8">
    <source>
        <dbReference type="SAM" id="Phobius"/>
    </source>
</evidence>
<accession>A0ABD3QY71</accession>
<evidence type="ECO:0000259" key="9">
    <source>
        <dbReference type="PROSITE" id="PS50042"/>
    </source>
</evidence>
<comment type="subcellular location">
    <subcellularLocation>
        <location evidence="1">Membrane</location>
        <topology evidence="1">Multi-pass membrane protein</topology>
    </subcellularLocation>
</comment>
<keyword evidence="11" id="KW-1185">Reference proteome</keyword>
<dbReference type="Gene3D" id="2.60.120.10">
    <property type="entry name" value="Jelly Rolls"/>
    <property type="match status" value="1"/>
</dbReference>
<sequence>MRQRASSQRESSFDPHNGRPRHSKFASESFISMAGGGLFKGQVIGSENSKSHQASGVFLNYDDINKRAIQLFHTDCTTSDRSEEGITWRFLRIIHPYDRSRRLFDLATVLWVLILVFFIPIEIGFDWFDPPSWQKIMYATLDFWFAIDIILNFRTGYINRGTVVMDPKKISRNYLSTWFLIDAIGTFPFERLISQDVASRKSFKLTKYFKIPKLLRVSRVLKYLRSHKYVYDFSKVLILIFTLLHIGACAWVLILHPCDEDAANYAGNEVCAQRNAYRLYAEALHISASMLLGVSNVHIVGRPELLNLNFKGRGENFTKVYLVSTLFMVVGLFLVALLISEANVYVMGKMQGSAAFQSKTDRVNHEMEYYGVPQDLQVQVRAYYDYVWIHQRQYDDKIALLSDQQMSTDLQRKLALHLFKDVVSHISFFSEIDDLLIGEICMSLRTRIFLPGDMIILKGDVGKELFIVAKGVVEVLRDDLPANMRSNAPKILLRNGSFFGEIALVMEVRRTCSVQARTVCEVNVLQQPAFDSVLRENPHFARKMNELVVARQLDSSLARSNVKGVDFQVSHSDLERAVAAMEKNMKEGLDRRQMKSSSTMSSVTDASHSLMTSSTVAVKSYPSARVSFDETIADRRKRRHRYQPADDEESQIDLPIRPSTADAMPVTDVIRDITRRSTRFADEEFSKKNPKATRPLNSSVVTTTCDAIETSSDVEIEHSKEHPKRYVMRNSTDPAKVELANDNNKNIPTESELQGHFSPGIFDITKVRPVILNPQTEIHDQDGEDARSLSARISHQGIIMEQLLLKINQLENRTKDRGSIEDTKTK</sequence>
<organism evidence="10 11">
    <name type="scientific">Cyclotella cryptica</name>
    <dbReference type="NCBI Taxonomy" id="29204"/>
    <lineage>
        <taxon>Eukaryota</taxon>
        <taxon>Sar</taxon>
        <taxon>Stramenopiles</taxon>
        <taxon>Ochrophyta</taxon>
        <taxon>Bacillariophyta</taxon>
        <taxon>Coscinodiscophyceae</taxon>
        <taxon>Thalassiosirophycidae</taxon>
        <taxon>Stephanodiscales</taxon>
        <taxon>Stephanodiscaceae</taxon>
        <taxon>Cyclotella</taxon>
    </lineage>
</organism>
<evidence type="ECO:0000313" key="10">
    <source>
        <dbReference type="EMBL" id="KAL3805148.1"/>
    </source>
</evidence>
<evidence type="ECO:0000256" key="6">
    <source>
        <dbReference type="ARBA" id="ARBA00023136"/>
    </source>
</evidence>
<dbReference type="PROSITE" id="PS00888">
    <property type="entry name" value="CNMP_BINDING_1"/>
    <property type="match status" value="1"/>
</dbReference>
<dbReference type="PROSITE" id="PS50042">
    <property type="entry name" value="CNMP_BINDING_3"/>
    <property type="match status" value="1"/>
</dbReference>
<keyword evidence="4 8" id="KW-1133">Transmembrane helix</keyword>
<dbReference type="Proteomes" id="UP001516023">
    <property type="component" value="Unassembled WGS sequence"/>
</dbReference>